<dbReference type="Gene3D" id="1.10.357.10">
    <property type="entry name" value="Tetracycline Repressor, domain 2"/>
    <property type="match status" value="1"/>
</dbReference>
<dbReference type="PRINTS" id="PR00455">
    <property type="entry name" value="HTHTETR"/>
</dbReference>
<dbReference type="AlphaFoldDB" id="A0A4R9HYA8"/>
<feature type="domain" description="HTH tetR-type" evidence="3">
    <location>
        <begin position="1"/>
        <end position="59"/>
    </location>
</feature>
<organism evidence="4 5">
    <name type="scientific">Leptospira noumeaensis</name>
    <dbReference type="NCBI Taxonomy" id="2484964"/>
    <lineage>
        <taxon>Bacteria</taxon>
        <taxon>Pseudomonadati</taxon>
        <taxon>Spirochaetota</taxon>
        <taxon>Spirochaetia</taxon>
        <taxon>Leptospirales</taxon>
        <taxon>Leptospiraceae</taxon>
        <taxon>Leptospira</taxon>
    </lineage>
</organism>
<protein>
    <submittedName>
        <fullName evidence="4">TetR/AcrR family transcriptional regulator</fullName>
    </submittedName>
</protein>
<evidence type="ECO:0000256" key="1">
    <source>
        <dbReference type="ARBA" id="ARBA00023125"/>
    </source>
</evidence>
<comment type="caution">
    <text evidence="4">The sequence shown here is derived from an EMBL/GenBank/DDBJ whole genome shotgun (WGS) entry which is preliminary data.</text>
</comment>
<dbReference type="SUPFAM" id="SSF46689">
    <property type="entry name" value="Homeodomain-like"/>
    <property type="match status" value="1"/>
</dbReference>
<dbReference type="GO" id="GO:0003677">
    <property type="term" value="F:DNA binding"/>
    <property type="evidence" value="ECO:0007669"/>
    <property type="project" value="UniProtKB-UniRule"/>
</dbReference>
<sequence>MKQKIIQTALKICEKDGYESLSMRKLATKLELDPMAIYHYFDNKEELTKAMVRQVFDRFEQKTLIKFKNPKLALKKYLLGYWSLFIEYPGLSLYLIKNSYDGFPSVVSLNQNLQDLFNAVCSSHHNTEKVLHIMIDFIHGNALAVSIIPKGKLKNSKFRQNQKEFESSLIYLLDQFIKP</sequence>
<evidence type="ECO:0000259" key="3">
    <source>
        <dbReference type="PROSITE" id="PS50977"/>
    </source>
</evidence>
<accession>A0A4R9HYA8</accession>
<evidence type="ECO:0000313" key="4">
    <source>
        <dbReference type="EMBL" id="TGK77576.1"/>
    </source>
</evidence>
<dbReference type="Pfam" id="PF00440">
    <property type="entry name" value="TetR_N"/>
    <property type="match status" value="1"/>
</dbReference>
<dbReference type="PANTHER" id="PTHR43479:SF11">
    <property type="entry name" value="ACREF_ENVCD OPERON REPRESSOR-RELATED"/>
    <property type="match status" value="1"/>
</dbReference>
<dbReference type="InterPro" id="IPR009057">
    <property type="entry name" value="Homeodomain-like_sf"/>
</dbReference>
<dbReference type="Proteomes" id="UP000298009">
    <property type="component" value="Unassembled WGS sequence"/>
</dbReference>
<dbReference type="RefSeq" id="WP_135603178.1">
    <property type="nucleotide sequence ID" value="NZ_RQFK01000038.1"/>
</dbReference>
<dbReference type="InterPro" id="IPR050624">
    <property type="entry name" value="HTH-type_Tx_Regulator"/>
</dbReference>
<dbReference type="EMBL" id="RQFK01000038">
    <property type="protein sequence ID" value="TGK77576.1"/>
    <property type="molecule type" value="Genomic_DNA"/>
</dbReference>
<keyword evidence="1 2" id="KW-0238">DNA-binding</keyword>
<name>A0A4R9HYA8_9LEPT</name>
<dbReference type="PANTHER" id="PTHR43479">
    <property type="entry name" value="ACREF/ENVCD OPERON REPRESSOR-RELATED"/>
    <property type="match status" value="1"/>
</dbReference>
<proteinExistence type="predicted"/>
<reference evidence="4" key="1">
    <citation type="journal article" date="2019" name="PLoS Negl. Trop. Dis.">
        <title>Revisiting the worldwide diversity of Leptospira species in the environment.</title>
        <authorList>
            <person name="Vincent A.T."/>
            <person name="Schiettekatte O."/>
            <person name="Bourhy P."/>
            <person name="Veyrier F.J."/>
            <person name="Picardeau M."/>
        </authorList>
    </citation>
    <scope>NUCLEOTIDE SEQUENCE [LARGE SCALE GENOMIC DNA]</scope>
    <source>
        <strain evidence="4">201800287</strain>
    </source>
</reference>
<feature type="DNA-binding region" description="H-T-H motif" evidence="2">
    <location>
        <begin position="22"/>
        <end position="41"/>
    </location>
</feature>
<dbReference type="InterPro" id="IPR001647">
    <property type="entry name" value="HTH_TetR"/>
</dbReference>
<dbReference type="PROSITE" id="PS50977">
    <property type="entry name" value="HTH_TETR_2"/>
    <property type="match status" value="1"/>
</dbReference>
<evidence type="ECO:0000256" key="2">
    <source>
        <dbReference type="PROSITE-ProRule" id="PRU00335"/>
    </source>
</evidence>
<gene>
    <name evidence="4" type="ORF">EHQ24_19060</name>
</gene>
<evidence type="ECO:0000313" key="5">
    <source>
        <dbReference type="Proteomes" id="UP000298009"/>
    </source>
</evidence>
<keyword evidence="5" id="KW-1185">Reference proteome</keyword>
<dbReference type="OrthoDB" id="329481at2"/>